<sequence length="79" mass="9314">NPFEMQYMYKMHNLAAKLKTADCKEFIEDIRNNFTGVEGVGRFLEIEEFLEKMEAVTGKYKKKLPKKRKTVFVSDEDSE</sequence>
<reference evidence="1" key="1">
    <citation type="submission" date="2020-05" db="EMBL/GenBank/DDBJ databases">
        <title>Phylogenomic resolution of chytrid fungi.</title>
        <authorList>
            <person name="Stajich J.E."/>
            <person name="Amses K."/>
            <person name="Simmons R."/>
            <person name="Seto K."/>
            <person name="Myers J."/>
            <person name="Bonds A."/>
            <person name="Quandt C.A."/>
            <person name="Barry K."/>
            <person name="Liu P."/>
            <person name="Grigoriev I."/>
            <person name="Longcore J.E."/>
            <person name="James T.Y."/>
        </authorList>
    </citation>
    <scope>NUCLEOTIDE SEQUENCE</scope>
    <source>
        <strain evidence="1">JEL0318</strain>
    </source>
</reference>
<dbReference type="EMBL" id="JADGJD010000385">
    <property type="protein sequence ID" value="KAJ3051526.1"/>
    <property type="molecule type" value="Genomic_DNA"/>
</dbReference>
<proteinExistence type="predicted"/>
<evidence type="ECO:0000313" key="2">
    <source>
        <dbReference type="Proteomes" id="UP001212841"/>
    </source>
</evidence>
<evidence type="ECO:0000313" key="1">
    <source>
        <dbReference type="EMBL" id="KAJ3051526.1"/>
    </source>
</evidence>
<organism evidence="1 2">
    <name type="scientific">Rhizophlyctis rosea</name>
    <dbReference type="NCBI Taxonomy" id="64517"/>
    <lineage>
        <taxon>Eukaryota</taxon>
        <taxon>Fungi</taxon>
        <taxon>Fungi incertae sedis</taxon>
        <taxon>Chytridiomycota</taxon>
        <taxon>Chytridiomycota incertae sedis</taxon>
        <taxon>Chytridiomycetes</taxon>
        <taxon>Rhizophlyctidales</taxon>
        <taxon>Rhizophlyctidaceae</taxon>
        <taxon>Rhizophlyctis</taxon>
    </lineage>
</organism>
<accession>A0AAD5SDK3</accession>
<protein>
    <submittedName>
        <fullName evidence="1">Uncharacterized protein</fullName>
    </submittedName>
</protein>
<keyword evidence="2" id="KW-1185">Reference proteome</keyword>
<name>A0AAD5SDK3_9FUNG</name>
<comment type="caution">
    <text evidence="1">The sequence shown here is derived from an EMBL/GenBank/DDBJ whole genome shotgun (WGS) entry which is preliminary data.</text>
</comment>
<feature type="non-terminal residue" evidence="1">
    <location>
        <position position="1"/>
    </location>
</feature>
<dbReference type="AlphaFoldDB" id="A0AAD5SDK3"/>
<gene>
    <name evidence="1" type="ORF">HK097_007447</name>
</gene>
<dbReference type="Proteomes" id="UP001212841">
    <property type="component" value="Unassembled WGS sequence"/>
</dbReference>